<dbReference type="GO" id="GO:0032366">
    <property type="term" value="P:intracellular sterol transport"/>
    <property type="evidence" value="ECO:0007669"/>
    <property type="project" value="UniProtKB-UniRule"/>
</dbReference>
<keyword evidence="10" id="KW-0333">Golgi apparatus</keyword>
<evidence type="ECO:0000256" key="1">
    <source>
        <dbReference type="ARBA" id="ARBA00004477"/>
    </source>
</evidence>
<dbReference type="EMBL" id="KN822991">
    <property type="protein sequence ID" value="KIO28718.1"/>
    <property type="molecule type" value="Genomic_DNA"/>
</dbReference>
<dbReference type="GO" id="GO:0006665">
    <property type="term" value="P:sphingolipid metabolic process"/>
    <property type="evidence" value="ECO:0007669"/>
    <property type="project" value="UniProtKB-UniRule"/>
</dbReference>
<dbReference type="GO" id="GO:0032541">
    <property type="term" value="C:cortical endoplasmic reticulum"/>
    <property type="evidence" value="ECO:0007669"/>
    <property type="project" value="TreeGrafter"/>
</dbReference>
<evidence type="ECO:0000256" key="2">
    <source>
        <dbReference type="ARBA" id="ARBA00009187"/>
    </source>
</evidence>
<keyword evidence="7 10" id="KW-0445">Lipid transport</keyword>
<dbReference type="InterPro" id="IPR007290">
    <property type="entry name" value="Arv1"/>
</dbReference>
<reference evidence="12" key="2">
    <citation type="submission" date="2015-01" db="EMBL/GenBank/DDBJ databases">
        <title>Evolutionary Origins and Diversification of the Mycorrhizal Mutualists.</title>
        <authorList>
            <consortium name="DOE Joint Genome Institute"/>
            <consortium name="Mycorrhizal Genomics Consortium"/>
            <person name="Kohler A."/>
            <person name="Kuo A."/>
            <person name="Nagy L.G."/>
            <person name="Floudas D."/>
            <person name="Copeland A."/>
            <person name="Barry K.W."/>
            <person name="Cichocki N."/>
            <person name="Veneault-Fourrey C."/>
            <person name="LaButti K."/>
            <person name="Lindquist E.A."/>
            <person name="Lipzen A."/>
            <person name="Lundell T."/>
            <person name="Morin E."/>
            <person name="Murat C."/>
            <person name="Riley R."/>
            <person name="Ohm R."/>
            <person name="Sun H."/>
            <person name="Tunlid A."/>
            <person name="Henrissat B."/>
            <person name="Grigoriev I.V."/>
            <person name="Hibbett D.S."/>
            <person name="Martin F."/>
        </authorList>
    </citation>
    <scope>NUCLEOTIDE SEQUENCE [LARGE SCALE GENOMIC DNA]</scope>
    <source>
        <strain evidence="12">MUT 4182</strain>
    </source>
</reference>
<evidence type="ECO:0000256" key="9">
    <source>
        <dbReference type="ARBA" id="ARBA00023136"/>
    </source>
</evidence>
<evidence type="ECO:0000256" key="8">
    <source>
        <dbReference type="ARBA" id="ARBA00023098"/>
    </source>
</evidence>
<keyword evidence="10" id="KW-0746">Sphingolipid metabolism</keyword>
<evidence type="ECO:0000256" key="7">
    <source>
        <dbReference type="ARBA" id="ARBA00023055"/>
    </source>
</evidence>
<keyword evidence="8 10" id="KW-0443">Lipid metabolism</keyword>
<keyword evidence="5 10" id="KW-0256">Endoplasmic reticulum</keyword>
<dbReference type="AlphaFoldDB" id="A0A0C3L4G9"/>
<comment type="subcellular location">
    <subcellularLocation>
        <location evidence="1 10">Endoplasmic reticulum membrane</location>
        <topology evidence="1 10">Multi-pass membrane protein</topology>
    </subcellularLocation>
    <subcellularLocation>
        <location evidence="10">Golgi apparatus membrane</location>
        <topology evidence="10">Multi-pass membrane protein</topology>
    </subcellularLocation>
</comment>
<feature type="transmembrane region" description="Helical" evidence="10">
    <location>
        <begin position="189"/>
        <end position="211"/>
    </location>
</feature>
<organism evidence="11 12">
    <name type="scientific">Tulasnella calospora MUT 4182</name>
    <dbReference type="NCBI Taxonomy" id="1051891"/>
    <lineage>
        <taxon>Eukaryota</taxon>
        <taxon>Fungi</taxon>
        <taxon>Dikarya</taxon>
        <taxon>Basidiomycota</taxon>
        <taxon>Agaricomycotina</taxon>
        <taxon>Agaricomycetes</taxon>
        <taxon>Cantharellales</taxon>
        <taxon>Tulasnellaceae</taxon>
        <taxon>Tulasnella</taxon>
    </lineage>
</organism>
<dbReference type="GO" id="GO:0097036">
    <property type="term" value="P:regulation of plasma membrane sterol distribution"/>
    <property type="evidence" value="ECO:0007669"/>
    <property type="project" value="UniProtKB-UniRule"/>
</dbReference>
<proteinExistence type="inferred from homology"/>
<dbReference type="STRING" id="1051891.A0A0C3L4G9"/>
<comment type="function">
    <text evidence="10">Regulates also the sphingolipid metabolism.</text>
</comment>
<dbReference type="GO" id="GO:0000139">
    <property type="term" value="C:Golgi membrane"/>
    <property type="evidence" value="ECO:0007669"/>
    <property type="project" value="UniProtKB-SubCell"/>
</dbReference>
<evidence type="ECO:0000256" key="6">
    <source>
        <dbReference type="ARBA" id="ARBA00022989"/>
    </source>
</evidence>
<dbReference type="GO" id="GO:0016125">
    <property type="term" value="P:sterol metabolic process"/>
    <property type="evidence" value="ECO:0007669"/>
    <property type="project" value="UniProtKB-UniRule"/>
</dbReference>
<dbReference type="PANTHER" id="PTHR14467:SF0">
    <property type="entry name" value="PROTEIN ARV1"/>
    <property type="match status" value="1"/>
</dbReference>
<evidence type="ECO:0000313" key="11">
    <source>
        <dbReference type="EMBL" id="KIO28718.1"/>
    </source>
</evidence>
<evidence type="ECO:0000313" key="12">
    <source>
        <dbReference type="Proteomes" id="UP000054248"/>
    </source>
</evidence>
<dbReference type="PANTHER" id="PTHR14467">
    <property type="entry name" value="ARV1"/>
    <property type="match status" value="1"/>
</dbReference>
<keyword evidence="12" id="KW-1185">Reference proteome</keyword>
<comment type="similarity">
    <text evidence="2 10">Belongs to the ARV1 family.</text>
</comment>
<feature type="transmembrane region" description="Helical" evidence="10">
    <location>
        <begin position="249"/>
        <end position="268"/>
    </location>
</feature>
<keyword evidence="9 10" id="KW-0472">Membrane</keyword>
<name>A0A0C3L4G9_9AGAM</name>
<feature type="transmembrane region" description="Helical" evidence="10">
    <location>
        <begin position="147"/>
        <end position="168"/>
    </location>
</feature>
<evidence type="ECO:0000256" key="5">
    <source>
        <dbReference type="ARBA" id="ARBA00022824"/>
    </source>
</evidence>
<feature type="transmembrane region" description="Helical" evidence="10">
    <location>
        <begin position="273"/>
        <end position="292"/>
    </location>
</feature>
<dbReference type="Pfam" id="PF04161">
    <property type="entry name" value="Arv1"/>
    <property type="match status" value="1"/>
</dbReference>
<protein>
    <recommendedName>
        <fullName evidence="10">Protein ARV</fullName>
    </recommendedName>
</protein>
<evidence type="ECO:0000256" key="10">
    <source>
        <dbReference type="RuleBase" id="RU368065"/>
    </source>
</evidence>
<dbReference type="HOGENOM" id="CLU_860831_0_0_1"/>
<evidence type="ECO:0000256" key="4">
    <source>
        <dbReference type="ARBA" id="ARBA00022692"/>
    </source>
</evidence>
<dbReference type="OrthoDB" id="2192830at2759"/>
<reference evidence="11 12" key="1">
    <citation type="submission" date="2014-04" db="EMBL/GenBank/DDBJ databases">
        <authorList>
            <consortium name="DOE Joint Genome Institute"/>
            <person name="Kuo A."/>
            <person name="Girlanda M."/>
            <person name="Perotto S."/>
            <person name="Kohler A."/>
            <person name="Nagy L.G."/>
            <person name="Floudas D."/>
            <person name="Copeland A."/>
            <person name="Barry K.W."/>
            <person name="Cichocki N."/>
            <person name="Veneault-Fourrey C."/>
            <person name="LaButti K."/>
            <person name="Lindquist E.A."/>
            <person name="Lipzen A."/>
            <person name="Lundell T."/>
            <person name="Morin E."/>
            <person name="Murat C."/>
            <person name="Sun H."/>
            <person name="Tunlid A."/>
            <person name="Henrissat B."/>
            <person name="Grigoriev I.V."/>
            <person name="Hibbett D.S."/>
            <person name="Martin F."/>
            <person name="Nordberg H.P."/>
            <person name="Cantor M.N."/>
            <person name="Hua S.X."/>
        </authorList>
    </citation>
    <scope>NUCLEOTIDE SEQUENCE [LARGE SCALE GENOMIC DNA]</scope>
    <source>
        <strain evidence="11 12">MUT 4182</strain>
    </source>
</reference>
<keyword evidence="4 10" id="KW-0812">Transmembrane</keyword>
<dbReference type="GO" id="GO:0005789">
    <property type="term" value="C:endoplasmic reticulum membrane"/>
    <property type="evidence" value="ECO:0007669"/>
    <property type="project" value="UniProtKB-SubCell"/>
</dbReference>
<sequence>MPICTSCTTPVPYLYTLYESAYNLRLEQCPKCHAFADPYVEHDPLILILDLILLKRDVFRHLIYNRGSEPRKLTDGSRDTPQRLASPIEDKVLWLRVGKLGTGLLLLDSIIRWMRLFPILDVTTKAGRHSPIRTLAHVFLYCLGETITFHIGILLAAVCLVPVAQFVTKWRHKNIQDGPQAASDFRLPQIPLALLYASLTKFFLLFLLSIWPPMQSTTLSLKAPPYLVDYPLMMYVWNMFDDLVLDREWLVRNLLGGMAAGFGLRVVLDAHPFIITSIIIAGWAFTSTYVQLVDDILSLAPAQMASWTRYSIP</sequence>
<keyword evidence="6 10" id="KW-1133">Transmembrane helix</keyword>
<comment type="function">
    <text evidence="10">Mediator of sterol homeostasis involved in sterol uptake, trafficking and distribution into membranes.</text>
</comment>
<dbReference type="Proteomes" id="UP000054248">
    <property type="component" value="Unassembled WGS sequence"/>
</dbReference>
<keyword evidence="3 10" id="KW-0813">Transport</keyword>
<accession>A0A0C3L4G9</accession>
<gene>
    <name evidence="11" type="ORF">M407DRAFT_178895</name>
</gene>
<evidence type="ECO:0000256" key="3">
    <source>
        <dbReference type="ARBA" id="ARBA00022448"/>
    </source>
</evidence>